<gene>
    <name evidence="1" type="ORF">NLO413_0132</name>
</gene>
<reference evidence="1 2" key="1">
    <citation type="submission" date="2015-02" db="EMBL/GenBank/DDBJ databases">
        <title>Genome Sequencing of Rickettsiales.</title>
        <authorList>
            <person name="Daugherty S.C."/>
            <person name="Su Q."/>
            <person name="Abolude K."/>
            <person name="Beier-Sexton M."/>
            <person name="Carlyon J.A."/>
            <person name="Carter R."/>
            <person name="Day N.P."/>
            <person name="Dumler S.J."/>
            <person name="Dyachenko V."/>
            <person name="Godinez A."/>
            <person name="Kurtti T.J."/>
            <person name="Lichay M."/>
            <person name="Mullins K.E."/>
            <person name="Ott S."/>
            <person name="Pappas-Brown V."/>
            <person name="Paris D.H."/>
            <person name="Patel P."/>
            <person name="Richards A.L."/>
            <person name="Sadzewicz L."/>
            <person name="Sears K."/>
            <person name="Seidman D."/>
            <person name="Sengamalay N."/>
            <person name="Stenos J."/>
            <person name="Tallon L.J."/>
            <person name="Vincent G."/>
            <person name="Fraser C.M."/>
            <person name="Munderloh U."/>
            <person name="Dunning-Hotopp J.C."/>
        </authorList>
    </citation>
    <scope>NUCLEOTIDE SEQUENCE [LARGE SCALE GENOMIC DNA]</scope>
    <source>
        <strain evidence="1 2">RAC413</strain>
    </source>
</reference>
<protein>
    <recommendedName>
        <fullName evidence="3">DUF721 domain-containing protein</fullName>
    </recommendedName>
</protein>
<dbReference type="Pfam" id="PF05258">
    <property type="entry name" value="DciA"/>
    <property type="match status" value="1"/>
</dbReference>
<dbReference type="STRING" id="1359163.NLO413_0132"/>
<dbReference type="RefSeq" id="WP_045808620.1">
    <property type="nucleotide sequence ID" value="NZ_LANX01000001.1"/>
</dbReference>
<sequence>MQFYKKGSSYKKLKITVESFILKKCNEYNISKTEMRILLNWNDIVGKDIAQISRPEKLSFLNNSNSGILYLAVNNGGHAIYIQYAIPTIIEKISVYFGFKAVHDIKIKQKNLI</sequence>
<dbReference type="OrthoDB" id="7160947at2"/>
<evidence type="ECO:0000313" key="2">
    <source>
        <dbReference type="Proteomes" id="UP000033562"/>
    </source>
</evidence>
<keyword evidence="2" id="KW-1185">Reference proteome</keyword>
<dbReference type="PATRIC" id="fig|1359163.3.peg.127"/>
<proteinExistence type="predicted"/>
<organism evidence="1 2">
    <name type="scientific">Candidatus Neoehrlichia procyonis str. RAC413</name>
    <dbReference type="NCBI Taxonomy" id="1359163"/>
    <lineage>
        <taxon>Bacteria</taxon>
        <taxon>Pseudomonadati</taxon>
        <taxon>Pseudomonadota</taxon>
        <taxon>Alphaproteobacteria</taxon>
        <taxon>Rickettsiales</taxon>
        <taxon>Anaplasmataceae</taxon>
        <taxon>Candidatus Neoehrlichia</taxon>
    </lineage>
</organism>
<evidence type="ECO:0008006" key="3">
    <source>
        <dbReference type="Google" id="ProtNLM"/>
    </source>
</evidence>
<accession>A0A0F3NL38</accession>
<dbReference type="AlphaFoldDB" id="A0A0F3NL38"/>
<dbReference type="InterPro" id="IPR007922">
    <property type="entry name" value="DciA-like"/>
</dbReference>
<comment type="caution">
    <text evidence="1">The sequence shown here is derived from an EMBL/GenBank/DDBJ whole genome shotgun (WGS) entry which is preliminary data.</text>
</comment>
<evidence type="ECO:0000313" key="1">
    <source>
        <dbReference type="EMBL" id="KJV68768.1"/>
    </source>
</evidence>
<dbReference type="EMBL" id="LANX01000001">
    <property type="protein sequence ID" value="KJV68768.1"/>
    <property type="molecule type" value="Genomic_DNA"/>
</dbReference>
<name>A0A0F3NL38_9RICK</name>
<dbReference type="Proteomes" id="UP000033562">
    <property type="component" value="Unassembled WGS sequence"/>
</dbReference>